<dbReference type="Proteomes" id="UP001228581">
    <property type="component" value="Unassembled WGS sequence"/>
</dbReference>
<evidence type="ECO:0000259" key="1">
    <source>
        <dbReference type="Pfam" id="PF09413"/>
    </source>
</evidence>
<feature type="domain" description="DUF2007" evidence="1">
    <location>
        <begin position="4"/>
        <end position="63"/>
    </location>
</feature>
<evidence type="ECO:0000313" key="2">
    <source>
        <dbReference type="EMBL" id="MDJ1482195.1"/>
    </source>
</evidence>
<evidence type="ECO:0000313" key="3">
    <source>
        <dbReference type="EMBL" id="MDJ1491745.1"/>
    </source>
</evidence>
<evidence type="ECO:0000313" key="4">
    <source>
        <dbReference type="Proteomes" id="UP001228581"/>
    </source>
</evidence>
<dbReference type="RefSeq" id="WP_313991747.1">
    <property type="nucleotide sequence ID" value="NZ_JASJOR010000023.1"/>
</dbReference>
<dbReference type="EMBL" id="JASJOT010000001">
    <property type="protein sequence ID" value="MDJ1491745.1"/>
    <property type="molecule type" value="Genomic_DNA"/>
</dbReference>
<reference evidence="2 4" key="1">
    <citation type="submission" date="2023-05" db="EMBL/GenBank/DDBJ databases">
        <authorList>
            <person name="Zhang X."/>
        </authorList>
    </citation>
    <scope>NUCLEOTIDE SEQUENCE</scope>
    <source>
        <strain evidence="3 4">DM2B3-1</strain>
        <strain evidence="2">YF14B1</strain>
    </source>
</reference>
<dbReference type="Pfam" id="PF09413">
    <property type="entry name" value="DUF2007"/>
    <property type="match status" value="1"/>
</dbReference>
<accession>A0AAE3QRI9</accession>
<name>A0AAE3QRI9_9BACT</name>
<proteinExistence type="predicted"/>
<dbReference type="Proteomes" id="UP001241110">
    <property type="component" value="Unassembled WGS sequence"/>
</dbReference>
<evidence type="ECO:0000313" key="5">
    <source>
        <dbReference type="Proteomes" id="UP001241110"/>
    </source>
</evidence>
<keyword evidence="4" id="KW-1185">Reference proteome</keyword>
<comment type="caution">
    <text evidence="2">The sequence shown here is derived from an EMBL/GenBank/DDBJ whole genome shotgun (WGS) entry which is preliminary data.</text>
</comment>
<gene>
    <name evidence="2" type="ORF">QNI16_16950</name>
    <name evidence="3" type="ORF">QNI19_02305</name>
</gene>
<protein>
    <submittedName>
        <fullName evidence="2">DUF2007 domain-containing protein</fullName>
    </submittedName>
</protein>
<dbReference type="EMBL" id="JASJOS010000007">
    <property type="protein sequence ID" value="MDJ1482195.1"/>
    <property type="molecule type" value="Genomic_DNA"/>
</dbReference>
<organism evidence="2 5">
    <name type="scientific">Xanthocytophaga flava</name>
    <dbReference type="NCBI Taxonomy" id="3048013"/>
    <lineage>
        <taxon>Bacteria</taxon>
        <taxon>Pseudomonadati</taxon>
        <taxon>Bacteroidota</taxon>
        <taxon>Cytophagia</taxon>
        <taxon>Cytophagales</taxon>
        <taxon>Rhodocytophagaceae</taxon>
        <taxon>Xanthocytophaga</taxon>
    </lineage>
</organism>
<sequence length="67" mass="7899">MPQWEKLYESPIGYRAEMVRIALESNNIPTVVLNKKDSSYLFGHFEVYVYHEHVIQALIVMEQSNIE</sequence>
<dbReference type="AlphaFoldDB" id="A0AAE3QRI9"/>
<dbReference type="InterPro" id="IPR018551">
    <property type="entry name" value="DUF2007"/>
</dbReference>